<evidence type="ECO:0000313" key="2">
    <source>
        <dbReference type="Proteomes" id="UP001596504"/>
    </source>
</evidence>
<proteinExistence type="predicted"/>
<dbReference type="Proteomes" id="UP001596504">
    <property type="component" value="Unassembled WGS sequence"/>
</dbReference>
<organism evidence="1 2">
    <name type="scientific">Saccharopolyspora griseoalba</name>
    <dbReference type="NCBI Taxonomy" id="1431848"/>
    <lineage>
        <taxon>Bacteria</taxon>
        <taxon>Bacillati</taxon>
        <taxon>Actinomycetota</taxon>
        <taxon>Actinomycetes</taxon>
        <taxon>Pseudonocardiales</taxon>
        <taxon>Pseudonocardiaceae</taxon>
        <taxon>Saccharopolyspora</taxon>
    </lineage>
</organism>
<dbReference type="SUPFAM" id="SSF46785">
    <property type="entry name" value="Winged helix' DNA-binding domain"/>
    <property type="match status" value="1"/>
</dbReference>
<dbReference type="InterPro" id="IPR036390">
    <property type="entry name" value="WH_DNA-bd_sf"/>
</dbReference>
<evidence type="ECO:0000313" key="1">
    <source>
        <dbReference type="EMBL" id="MFC7340328.1"/>
    </source>
</evidence>
<sequence length="188" mass="20110">MFSDRVARAVAAGEVTEAYRRAPRRPAEPGDRVRTVAGLVGITEVTEVDPGRVSDEQARCAGFNSAAGLRSSLAKHGTGPVFRLRLVPAGPGEPPPPEPVVLDDGRRRVIEARLARLDADSPRGPWTADLLGRLSAGPVRAAELAAQHQRPVSRCKSQLWRLRELGLVESVAAGMRLTGLGVAYVRGR</sequence>
<accession>A0ABW2LF53</accession>
<evidence type="ECO:0008006" key="3">
    <source>
        <dbReference type="Google" id="ProtNLM"/>
    </source>
</evidence>
<reference evidence="2" key="1">
    <citation type="journal article" date="2019" name="Int. J. Syst. Evol. Microbiol.">
        <title>The Global Catalogue of Microorganisms (GCM) 10K type strain sequencing project: providing services to taxonomists for standard genome sequencing and annotation.</title>
        <authorList>
            <consortium name="The Broad Institute Genomics Platform"/>
            <consortium name="The Broad Institute Genome Sequencing Center for Infectious Disease"/>
            <person name="Wu L."/>
            <person name="Ma J."/>
        </authorList>
    </citation>
    <scope>NUCLEOTIDE SEQUENCE [LARGE SCALE GENOMIC DNA]</scope>
    <source>
        <strain evidence="2">WLHS5</strain>
    </source>
</reference>
<dbReference type="EMBL" id="JBHTCJ010000001">
    <property type="protein sequence ID" value="MFC7340328.1"/>
    <property type="molecule type" value="Genomic_DNA"/>
</dbReference>
<gene>
    <name evidence="1" type="ORF">ACFQRI_02810</name>
</gene>
<name>A0ABW2LF53_9PSEU</name>
<protein>
    <recommendedName>
        <fullName evidence="3">ASCH domain-containing protein</fullName>
    </recommendedName>
</protein>
<keyword evidence="2" id="KW-1185">Reference proteome</keyword>
<comment type="caution">
    <text evidence="1">The sequence shown here is derived from an EMBL/GenBank/DDBJ whole genome shotgun (WGS) entry which is preliminary data.</text>
</comment>
<dbReference type="RefSeq" id="WP_380664036.1">
    <property type="nucleotide sequence ID" value="NZ_JBHTCJ010000001.1"/>
</dbReference>